<dbReference type="EMBL" id="ML004430">
    <property type="protein sequence ID" value="RKP32585.1"/>
    <property type="molecule type" value="Genomic_DNA"/>
</dbReference>
<dbReference type="InterPro" id="IPR016137">
    <property type="entry name" value="RGS"/>
</dbReference>
<evidence type="ECO:0000313" key="2">
    <source>
        <dbReference type="EMBL" id="RKP32585.1"/>
    </source>
</evidence>
<evidence type="ECO:0000313" key="3">
    <source>
        <dbReference type="Proteomes" id="UP000268321"/>
    </source>
</evidence>
<dbReference type="PANTHER" id="PTHR10845:SF192">
    <property type="entry name" value="DOUBLE HIT, ISOFORM B"/>
    <property type="match status" value="1"/>
</dbReference>
<evidence type="ECO:0000259" key="1">
    <source>
        <dbReference type="PROSITE" id="PS50132"/>
    </source>
</evidence>
<protein>
    <recommendedName>
        <fullName evidence="1">RGS domain-containing protein</fullName>
    </recommendedName>
</protein>
<dbReference type="SUPFAM" id="SSF48097">
    <property type="entry name" value="Regulator of G-protein signaling, RGS"/>
    <property type="match status" value="1"/>
</dbReference>
<dbReference type="Gene3D" id="1.10.167.10">
    <property type="entry name" value="Regulator of G-protein Signalling 4, domain 2"/>
    <property type="match status" value="1"/>
</dbReference>
<sequence length="277" mass="31685">MATFKYTPCYMIPTLDEIIKDDCLRDCGPYNRSSFVQFLQTSHCMENLEFFIEVDRLLHCMLLNDNRNGPAENLPRSTTDVAAKWLLLYQTFLAKDSTKEVNLSHNVALKFCPDQLPSQANFVAIRKMAYELLMDTYDDFVSHIRDTTNDRTTRRRCLDLLAGETSWPDLSQLVPRLAVVHTRDCSDLALKWEEALQGYEEAHNNNSMWSNCGNTTFGNRRGSPALLVPTCGARCSYTLCTIVHSIKGYAGWNKTKKRLRIRRPSHEKPEPLAHGSL</sequence>
<dbReference type="CDD" id="cd07440">
    <property type="entry name" value="RGS"/>
    <property type="match status" value="1"/>
</dbReference>
<dbReference type="Proteomes" id="UP000268321">
    <property type="component" value="Unassembled WGS sequence"/>
</dbReference>
<keyword evidence="3" id="KW-1185">Reference proteome</keyword>
<dbReference type="PROSITE" id="PS50132">
    <property type="entry name" value="RGS"/>
    <property type="match status" value="1"/>
</dbReference>
<proteinExistence type="predicted"/>
<reference evidence="3" key="1">
    <citation type="journal article" date="2018" name="Nat. Microbiol.">
        <title>Leveraging single-cell genomics to expand the fungal tree of life.</title>
        <authorList>
            <person name="Ahrendt S.R."/>
            <person name="Quandt C.A."/>
            <person name="Ciobanu D."/>
            <person name="Clum A."/>
            <person name="Salamov A."/>
            <person name="Andreopoulos B."/>
            <person name="Cheng J.F."/>
            <person name="Woyke T."/>
            <person name="Pelin A."/>
            <person name="Henrissat B."/>
            <person name="Reynolds N.K."/>
            <person name="Benny G.L."/>
            <person name="Smith M.E."/>
            <person name="James T.Y."/>
            <person name="Grigoriev I.V."/>
        </authorList>
    </citation>
    <scope>NUCLEOTIDE SEQUENCE [LARGE SCALE GENOMIC DNA]</scope>
    <source>
        <strain evidence="3">Baker2002</strain>
    </source>
</reference>
<dbReference type="InterPro" id="IPR036305">
    <property type="entry name" value="RGS_sf"/>
</dbReference>
<dbReference type="Pfam" id="PF00615">
    <property type="entry name" value="RGS"/>
    <property type="match status" value="1"/>
</dbReference>
<name>A0A4P9ZHT8_9ASCO</name>
<feature type="domain" description="RGS" evidence="1">
    <location>
        <begin position="29"/>
        <end position="133"/>
    </location>
</feature>
<organism evidence="2 3">
    <name type="scientific">Metschnikowia bicuspidata</name>
    <dbReference type="NCBI Taxonomy" id="27322"/>
    <lineage>
        <taxon>Eukaryota</taxon>
        <taxon>Fungi</taxon>
        <taxon>Dikarya</taxon>
        <taxon>Ascomycota</taxon>
        <taxon>Saccharomycotina</taxon>
        <taxon>Pichiomycetes</taxon>
        <taxon>Metschnikowiaceae</taxon>
        <taxon>Metschnikowia</taxon>
    </lineage>
</organism>
<dbReference type="AlphaFoldDB" id="A0A4P9ZHT8"/>
<dbReference type="PANTHER" id="PTHR10845">
    <property type="entry name" value="REGULATOR OF G PROTEIN SIGNALING"/>
    <property type="match status" value="1"/>
</dbReference>
<dbReference type="SMART" id="SM00315">
    <property type="entry name" value="RGS"/>
    <property type="match status" value="1"/>
</dbReference>
<accession>A0A4P9ZHT8</accession>
<dbReference type="OrthoDB" id="10266999at2759"/>
<dbReference type="InterPro" id="IPR044926">
    <property type="entry name" value="RGS_subdomain_2"/>
</dbReference>
<gene>
    <name evidence="2" type="ORF">METBISCDRAFT_21274</name>
</gene>